<comment type="caution">
    <text evidence="1">The sequence shown here is derived from an EMBL/GenBank/DDBJ whole genome shotgun (WGS) entry which is preliminary data.</text>
</comment>
<name>A0ABQ9GUE0_9NEOP</name>
<accession>A0ABQ9GUE0</accession>
<evidence type="ECO:0000313" key="2">
    <source>
        <dbReference type="Proteomes" id="UP001159363"/>
    </source>
</evidence>
<organism evidence="1 2">
    <name type="scientific">Dryococelus australis</name>
    <dbReference type="NCBI Taxonomy" id="614101"/>
    <lineage>
        <taxon>Eukaryota</taxon>
        <taxon>Metazoa</taxon>
        <taxon>Ecdysozoa</taxon>
        <taxon>Arthropoda</taxon>
        <taxon>Hexapoda</taxon>
        <taxon>Insecta</taxon>
        <taxon>Pterygota</taxon>
        <taxon>Neoptera</taxon>
        <taxon>Polyneoptera</taxon>
        <taxon>Phasmatodea</taxon>
        <taxon>Verophasmatodea</taxon>
        <taxon>Anareolatae</taxon>
        <taxon>Phasmatidae</taxon>
        <taxon>Eurycanthinae</taxon>
        <taxon>Dryococelus</taxon>
    </lineage>
</organism>
<keyword evidence="2" id="KW-1185">Reference proteome</keyword>
<reference evidence="1 2" key="1">
    <citation type="submission" date="2023-02" db="EMBL/GenBank/DDBJ databases">
        <title>LHISI_Scaffold_Assembly.</title>
        <authorList>
            <person name="Stuart O.P."/>
            <person name="Cleave R."/>
            <person name="Magrath M.J.L."/>
            <person name="Mikheyev A.S."/>
        </authorList>
    </citation>
    <scope>NUCLEOTIDE SEQUENCE [LARGE SCALE GENOMIC DNA]</scope>
    <source>
        <strain evidence="1">Daus_M_001</strain>
        <tissue evidence="1">Leg muscle</tissue>
    </source>
</reference>
<dbReference type="EMBL" id="JARBHB010000009">
    <property type="protein sequence ID" value="KAJ8875589.1"/>
    <property type="molecule type" value="Genomic_DNA"/>
</dbReference>
<sequence>MEPVDIHRRIVSVYGEKVMSVQQARKRCRELVEGKTNVNDEEWSGLGSTSDTIVDGIDEMVQKVCTRWVPKITVRPTEAQHFGGHLTNQPSVCMPLSDAFRHAPPQMMRLGCITSMQRRKCEACSGNIPKKILN</sequence>
<protein>
    <recommendedName>
        <fullName evidence="3">Mos1 transposase HTH domain-containing protein</fullName>
    </recommendedName>
</protein>
<evidence type="ECO:0008006" key="3">
    <source>
        <dbReference type="Google" id="ProtNLM"/>
    </source>
</evidence>
<dbReference type="Proteomes" id="UP001159363">
    <property type="component" value="Chromosome 8"/>
</dbReference>
<proteinExistence type="predicted"/>
<gene>
    <name evidence="1" type="ORF">PR048_023485</name>
</gene>
<evidence type="ECO:0000313" key="1">
    <source>
        <dbReference type="EMBL" id="KAJ8875589.1"/>
    </source>
</evidence>